<gene>
    <name evidence="4" type="ORF">P167DRAFT_549845</name>
</gene>
<dbReference type="Pfam" id="PF14497">
    <property type="entry name" value="GST_C_3"/>
    <property type="match status" value="1"/>
</dbReference>
<dbReference type="Gene3D" id="1.20.1050.10">
    <property type="match status" value="1"/>
</dbReference>
<evidence type="ECO:0000313" key="5">
    <source>
        <dbReference type="Proteomes" id="UP000277580"/>
    </source>
</evidence>
<evidence type="ECO:0000259" key="3">
    <source>
        <dbReference type="PROSITE" id="PS50405"/>
    </source>
</evidence>
<evidence type="ECO:0000259" key="2">
    <source>
        <dbReference type="PROSITE" id="PS50404"/>
    </source>
</evidence>
<reference evidence="4 5" key="1">
    <citation type="journal article" date="2018" name="Nat. Ecol. Evol.">
        <title>Pezizomycetes genomes reveal the molecular basis of ectomycorrhizal truffle lifestyle.</title>
        <authorList>
            <person name="Murat C."/>
            <person name="Payen T."/>
            <person name="Noel B."/>
            <person name="Kuo A."/>
            <person name="Morin E."/>
            <person name="Chen J."/>
            <person name="Kohler A."/>
            <person name="Krizsan K."/>
            <person name="Balestrini R."/>
            <person name="Da Silva C."/>
            <person name="Montanini B."/>
            <person name="Hainaut M."/>
            <person name="Levati E."/>
            <person name="Barry K.W."/>
            <person name="Belfiori B."/>
            <person name="Cichocki N."/>
            <person name="Clum A."/>
            <person name="Dockter R.B."/>
            <person name="Fauchery L."/>
            <person name="Guy J."/>
            <person name="Iotti M."/>
            <person name="Le Tacon F."/>
            <person name="Lindquist E.A."/>
            <person name="Lipzen A."/>
            <person name="Malagnac F."/>
            <person name="Mello A."/>
            <person name="Molinier V."/>
            <person name="Miyauchi S."/>
            <person name="Poulain J."/>
            <person name="Riccioni C."/>
            <person name="Rubini A."/>
            <person name="Sitrit Y."/>
            <person name="Splivallo R."/>
            <person name="Traeger S."/>
            <person name="Wang M."/>
            <person name="Zifcakova L."/>
            <person name="Wipf D."/>
            <person name="Zambonelli A."/>
            <person name="Paolocci F."/>
            <person name="Nowrousian M."/>
            <person name="Ottonello S."/>
            <person name="Baldrian P."/>
            <person name="Spatafora J.W."/>
            <person name="Henrissat B."/>
            <person name="Nagy L.G."/>
            <person name="Aury J.M."/>
            <person name="Wincker P."/>
            <person name="Grigoriev I.V."/>
            <person name="Bonfante P."/>
            <person name="Martin F.M."/>
        </authorList>
    </citation>
    <scope>NUCLEOTIDE SEQUENCE [LARGE SCALE GENOMIC DNA]</scope>
    <source>
        <strain evidence="4 5">CCBAS932</strain>
    </source>
</reference>
<dbReference type="InterPro" id="IPR004046">
    <property type="entry name" value="GST_C"/>
</dbReference>
<proteinExistence type="inferred from homology"/>
<dbReference type="PANTHER" id="PTHR44051">
    <property type="entry name" value="GLUTATHIONE S-TRANSFERASE-RELATED"/>
    <property type="match status" value="1"/>
</dbReference>
<accession>A0A3N4KA21</accession>
<comment type="similarity">
    <text evidence="1">Belongs to the GST superfamily.</text>
</comment>
<dbReference type="SFLD" id="SFLDG00358">
    <property type="entry name" value="Main_(cytGST)"/>
    <property type="match status" value="1"/>
</dbReference>
<dbReference type="EMBL" id="ML119187">
    <property type="protein sequence ID" value="RPB07303.1"/>
    <property type="molecule type" value="Genomic_DNA"/>
</dbReference>
<dbReference type="CDD" id="cd03048">
    <property type="entry name" value="GST_N_Ure2p_like"/>
    <property type="match status" value="1"/>
</dbReference>
<dbReference type="Pfam" id="PF13409">
    <property type="entry name" value="GST_N_2"/>
    <property type="match status" value="1"/>
</dbReference>
<dbReference type="OrthoDB" id="422574at2759"/>
<dbReference type="PANTHER" id="PTHR44051:SF8">
    <property type="entry name" value="GLUTATHIONE S-TRANSFERASE GSTA"/>
    <property type="match status" value="1"/>
</dbReference>
<dbReference type="STRING" id="1392247.A0A3N4KA21"/>
<name>A0A3N4KA21_9PEZI</name>
<dbReference type="CDD" id="cd10291">
    <property type="entry name" value="GST_C_YfcG_like"/>
    <property type="match status" value="1"/>
</dbReference>
<dbReference type="Gene3D" id="3.40.30.10">
    <property type="entry name" value="Glutaredoxin"/>
    <property type="match status" value="1"/>
</dbReference>
<dbReference type="GO" id="GO:0016740">
    <property type="term" value="F:transferase activity"/>
    <property type="evidence" value="ECO:0007669"/>
    <property type="project" value="UniProtKB-KW"/>
</dbReference>
<dbReference type="SUPFAM" id="SSF52833">
    <property type="entry name" value="Thioredoxin-like"/>
    <property type="match status" value="1"/>
</dbReference>
<dbReference type="InterPro" id="IPR040079">
    <property type="entry name" value="Glutathione_S-Trfase"/>
</dbReference>
<dbReference type="SFLD" id="SFLDG01151">
    <property type="entry name" value="Main.2:_Nu-like"/>
    <property type="match status" value="1"/>
</dbReference>
<dbReference type="PROSITE" id="PS50405">
    <property type="entry name" value="GST_CTER"/>
    <property type="match status" value="1"/>
</dbReference>
<dbReference type="InParanoid" id="A0A3N4KA21"/>
<organism evidence="4 5">
    <name type="scientific">Morchella conica CCBAS932</name>
    <dbReference type="NCBI Taxonomy" id="1392247"/>
    <lineage>
        <taxon>Eukaryota</taxon>
        <taxon>Fungi</taxon>
        <taxon>Dikarya</taxon>
        <taxon>Ascomycota</taxon>
        <taxon>Pezizomycotina</taxon>
        <taxon>Pezizomycetes</taxon>
        <taxon>Pezizales</taxon>
        <taxon>Morchellaceae</taxon>
        <taxon>Morchella</taxon>
    </lineage>
</organism>
<dbReference type="FunFam" id="3.40.30.10:FF:000172">
    <property type="entry name" value="Glutathione S-transferase GstA"/>
    <property type="match status" value="1"/>
</dbReference>
<feature type="domain" description="GST N-terminal" evidence="2">
    <location>
        <begin position="6"/>
        <end position="93"/>
    </location>
</feature>
<dbReference type="AlphaFoldDB" id="A0A3N4KA21"/>
<protein>
    <submittedName>
        <fullName evidence="4">Glutathione S-transferase GstA</fullName>
    </submittedName>
</protein>
<keyword evidence="4" id="KW-0808">Transferase</keyword>
<evidence type="ECO:0000256" key="1">
    <source>
        <dbReference type="ARBA" id="ARBA00007409"/>
    </source>
</evidence>
<dbReference type="InterPro" id="IPR036249">
    <property type="entry name" value="Thioredoxin-like_sf"/>
</dbReference>
<dbReference type="PROSITE" id="PS50404">
    <property type="entry name" value="GST_NTER"/>
    <property type="match status" value="1"/>
</dbReference>
<feature type="domain" description="GST C-terminal" evidence="3">
    <location>
        <begin position="100"/>
        <end position="224"/>
    </location>
</feature>
<dbReference type="InterPro" id="IPR010987">
    <property type="entry name" value="Glutathione-S-Trfase_C-like"/>
</dbReference>
<dbReference type="SUPFAM" id="SSF47616">
    <property type="entry name" value="GST C-terminal domain-like"/>
    <property type="match status" value="1"/>
</dbReference>
<dbReference type="SFLD" id="SFLDS00019">
    <property type="entry name" value="Glutathione_Transferase_(cytos"/>
    <property type="match status" value="1"/>
</dbReference>
<dbReference type="InterPro" id="IPR036282">
    <property type="entry name" value="Glutathione-S-Trfase_C_sf"/>
</dbReference>
<dbReference type="Proteomes" id="UP000277580">
    <property type="component" value="Unassembled WGS sequence"/>
</dbReference>
<sequence length="247" mass="27997">MSSSSEPSITLYTAQTPNGIKISIALEELGLPYTVKKITMSKNEQKEPWFLEINPNGRIPAITDKAGPDGKPIHVFESGSILQYLVETYDKDHKISYPKGTREYWEVQEWLFFQNAGVGPMQGQANHFFRYAPEKIPYGINRYIAEAERLYSVLDTRLASNPHGFLVGDRLTIADISTWGWINIAPWSGVELSKFPNLKNWHAKLAERPALKRGADVPEPSSLLETLKDPKKAEELAREAQKWIVQK</sequence>
<evidence type="ECO:0000313" key="4">
    <source>
        <dbReference type="EMBL" id="RPB07303.1"/>
    </source>
</evidence>
<keyword evidence="5" id="KW-1185">Reference proteome</keyword>
<dbReference type="InterPro" id="IPR004045">
    <property type="entry name" value="Glutathione_S-Trfase_N"/>
</dbReference>